<accession>A0AAN8XPA2</accession>
<evidence type="ECO:0000313" key="11">
    <source>
        <dbReference type="EMBL" id="KAK6644589.1"/>
    </source>
</evidence>
<reference evidence="11 12" key="1">
    <citation type="submission" date="2023-10" db="EMBL/GenBank/DDBJ databases">
        <title>Genomes of two closely related lineages of the louse Polyplax serrata with different host specificities.</title>
        <authorList>
            <person name="Martinu J."/>
            <person name="Tarabai H."/>
            <person name="Stefka J."/>
            <person name="Hypsa V."/>
        </authorList>
    </citation>
    <scope>NUCLEOTIDE SEQUENCE [LARGE SCALE GENOMIC DNA]</scope>
    <source>
        <strain evidence="11">HR10_N</strain>
    </source>
</reference>
<proteinExistence type="inferred from homology"/>
<evidence type="ECO:0000256" key="9">
    <source>
        <dbReference type="SAM" id="MobiDB-lite"/>
    </source>
</evidence>
<dbReference type="InterPro" id="IPR038129">
    <property type="entry name" value="Nanos_sf"/>
</dbReference>
<evidence type="ECO:0000256" key="7">
    <source>
        <dbReference type="ARBA" id="ARBA00022884"/>
    </source>
</evidence>
<evidence type="ECO:0000256" key="2">
    <source>
        <dbReference type="ARBA" id="ARBA00022490"/>
    </source>
</evidence>
<dbReference type="PANTHER" id="PTHR12887">
    <property type="entry name" value="NANOS PROTEIN"/>
    <property type="match status" value="1"/>
</dbReference>
<keyword evidence="6 8" id="KW-0810">Translation regulation</keyword>
<protein>
    <recommendedName>
        <fullName evidence="10">Nanos-type domain-containing protein</fullName>
    </recommendedName>
</protein>
<comment type="similarity">
    <text evidence="8">Belongs to the nanos family.</text>
</comment>
<dbReference type="PROSITE" id="PS51522">
    <property type="entry name" value="ZF_NANOS"/>
    <property type="match status" value="1"/>
</dbReference>
<dbReference type="GO" id="GO:0003723">
    <property type="term" value="F:RNA binding"/>
    <property type="evidence" value="ECO:0007669"/>
    <property type="project" value="UniProtKB-UniRule"/>
</dbReference>
<dbReference type="Proteomes" id="UP001372834">
    <property type="component" value="Unassembled WGS sequence"/>
</dbReference>
<dbReference type="InterPro" id="IPR008705">
    <property type="entry name" value="Nanos/Xcar2"/>
</dbReference>
<dbReference type="EMBL" id="JAWJWE010000001">
    <property type="protein sequence ID" value="KAK6644589.1"/>
    <property type="molecule type" value="Genomic_DNA"/>
</dbReference>
<dbReference type="GO" id="GO:0008270">
    <property type="term" value="F:zinc ion binding"/>
    <property type="evidence" value="ECO:0007669"/>
    <property type="project" value="UniProtKB-KW"/>
</dbReference>
<evidence type="ECO:0000256" key="3">
    <source>
        <dbReference type="ARBA" id="ARBA00022723"/>
    </source>
</evidence>
<evidence type="ECO:0000259" key="10">
    <source>
        <dbReference type="PROSITE" id="PS51522"/>
    </source>
</evidence>
<dbReference type="GO" id="GO:0006417">
    <property type="term" value="P:regulation of translation"/>
    <property type="evidence" value="ECO:0007669"/>
    <property type="project" value="UniProtKB-UniRule"/>
</dbReference>
<sequence>MYRLISSFVFRYRGQASKIENSTIMEPASEESKPLTPFTCYHPFQSSFDSEFGKNPSLDKTAQHNSMRIPGKSGGRQIFGGGNVKYSNEPTGNSRFYGPREPAKIPDFMGSPTSVGLMTGTTGDCWVPMSRSSQIQGNPMWFYPGLFVSEGTGLRHQQQQQPPPHHPHASGNGNRIYNVENTKHIFGKSDCVQGKNLSASKTSFVPDVVHKTPTNPVRAVTTTRNDFKDVHKSAHNRPMICNFCKNNKEVPDIYLNHYLYDPKTKKLTCPVLRKHVCEICGETGDRAHTLQYCPVNRQKGLQAKIPVLLKTRTITNSTGKIRRN</sequence>
<evidence type="ECO:0000256" key="1">
    <source>
        <dbReference type="ARBA" id="ARBA00004496"/>
    </source>
</evidence>
<dbReference type="GO" id="GO:0005737">
    <property type="term" value="C:cytoplasm"/>
    <property type="evidence" value="ECO:0007669"/>
    <property type="project" value="UniProtKB-SubCell"/>
</dbReference>
<evidence type="ECO:0000256" key="8">
    <source>
        <dbReference type="PROSITE-ProRule" id="PRU00855"/>
    </source>
</evidence>
<dbReference type="Pfam" id="PF05741">
    <property type="entry name" value="zf-nanos"/>
    <property type="match status" value="1"/>
</dbReference>
<dbReference type="InterPro" id="IPR024161">
    <property type="entry name" value="Znf_nanos-typ"/>
</dbReference>
<comment type="caution">
    <text evidence="11">The sequence shown here is derived from an EMBL/GenBank/DDBJ whole genome shotgun (WGS) entry which is preliminary data.</text>
</comment>
<feature type="domain" description="Nanos-type" evidence="10">
    <location>
        <begin position="240"/>
        <end position="295"/>
    </location>
</feature>
<gene>
    <name evidence="11" type="ORF">RUM43_000856</name>
</gene>
<keyword evidence="5" id="KW-0862">Zinc</keyword>
<keyword evidence="2" id="KW-0963">Cytoplasm</keyword>
<evidence type="ECO:0000256" key="6">
    <source>
        <dbReference type="ARBA" id="ARBA00022845"/>
    </source>
</evidence>
<evidence type="ECO:0000256" key="4">
    <source>
        <dbReference type="ARBA" id="ARBA00022771"/>
    </source>
</evidence>
<feature type="region of interest" description="Disordered" evidence="9">
    <location>
        <begin position="153"/>
        <end position="175"/>
    </location>
</feature>
<comment type="subcellular location">
    <subcellularLocation>
        <location evidence="1">Cytoplasm</location>
    </subcellularLocation>
</comment>
<dbReference type="Gene3D" id="4.10.60.30">
    <property type="entry name" value="Nanos, RNA-binding domain"/>
    <property type="match status" value="1"/>
</dbReference>
<organism evidence="11 12">
    <name type="scientific">Polyplax serrata</name>
    <name type="common">Common mouse louse</name>
    <dbReference type="NCBI Taxonomy" id="468196"/>
    <lineage>
        <taxon>Eukaryota</taxon>
        <taxon>Metazoa</taxon>
        <taxon>Ecdysozoa</taxon>
        <taxon>Arthropoda</taxon>
        <taxon>Hexapoda</taxon>
        <taxon>Insecta</taxon>
        <taxon>Pterygota</taxon>
        <taxon>Neoptera</taxon>
        <taxon>Paraneoptera</taxon>
        <taxon>Psocodea</taxon>
        <taxon>Troctomorpha</taxon>
        <taxon>Phthiraptera</taxon>
        <taxon>Anoplura</taxon>
        <taxon>Polyplacidae</taxon>
        <taxon>Polyplax</taxon>
    </lineage>
</organism>
<evidence type="ECO:0000313" key="12">
    <source>
        <dbReference type="Proteomes" id="UP001372834"/>
    </source>
</evidence>
<dbReference type="AlphaFoldDB" id="A0AAN8XPA2"/>
<keyword evidence="4 8" id="KW-0863">Zinc-finger</keyword>
<evidence type="ECO:0000256" key="5">
    <source>
        <dbReference type="ARBA" id="ARBA00022833"/>
    </source>
</evidence>
<keyword evidence="3" id="KW-0479">Metal-binding</keyword>
<name>A0AAN8XPA2_POLSC</name>
<keyword evidence="7 8" id="KW-0694">RNA-binding</keyword>